<dbReference type="GO" id="GO:0006952">
    <property type="term" value="P:defense response"/>
    <property type="evidence" value="ECO:0007669"/>
    <property type="project" value="UniProtKB-KW"/>
</dbReference>
<dbReference type="PANTHER" id="PTHR36766:SF40">
    <property type="entry name" value="DISEASE RESISTANCE PROTEIN RGA3"/>
    <property type="match status" value="1"/>
</dbReference>
<dbReference type="InterPro" id="IPR002182">
    <property type="entry name" value="NB-ARC"/>
</dbReference>
<accession>A0A6P5WQ98</accession>
<dbReference type="InterPro" id="IPR032675">
    <property type="entry name" value="LRR_dom_sf"/>
</dbReference>
<organism evidence="7 8">
    <name type="scientific">Durio zibethinus</name>
    <name type="common">Durian</name>
    <dbReference type="NCBI Taxonomy" id="66656"/>
    <lineage>
        <taxon>Eukaryota</taxon>
        <taxon>Viridiplantae</taxon>
        <taxon>Streptophyta</taxon>
        <taxon>Embryophyta</taxon>
        <taxon>Tracheophyta</taxon>
        <taxon>Spermatophyta</taxon>
        <taxon>Magnoliopsida</taxon>
        <taxon>eudicotyledons</taxon>
        <taxon>Gunneridae</taxon>
        <taxon>Pentapetalae</taxon>
        <taxon>rosids</taxon>
        <taxon>malvids</taxon>
        <taxon>Malvales</taxon>
        <taxon>Malvaceae</taxon>
        <taxon>Helicteroideae</taxon>
        <taxon>Durio</taxon>
    </lineage>
</organism>
<dbReference type="OrthoDB" id="1690427at2759"/>
<dbReference type="InterPro" id="IPR058922">
    <property type="entry name" value="WHD_DRP"/>
</dbReference>
<dbReference type="Pfam" id="PF23559">
    <property type="entry name" value="WHD_DRP"/>
    <property type="match status" value="1"/>
</dbReference>
<dbReference type="Gene3D" id="1.10.10.10">
    <property type="entry name" value="Winged helix-like DNA-binding domain superfamily/Winged helix DNA-binding domain"/>
    <property type="match status" value="1"/>
</dbReference>
<sequence>MSKRIKNIRKRLDEIAADKSKFNRREIVLGDVRVKNSGRETAPMVRSAIMGRENNIQDIIELLLQEKHNQQEDSNIPIVAIVGLGGLGKTTLAQLVYKETTIEKYFSTRIWVCVSAEFDARVIFKKMLEAVTGGSVGDLALAEIQKQLEENLRGKRYLLVLDDAWNENDFKWENFFKYLVKGALGSKMLVTTRSKNVASIMKVNFPYILEGLNEDQSWVLFEQVAFQGQDNYIDPNHKAIGKDLAKRCKGVPLAIKCLASLMRQKPNEKYWSSAKDNKIWKLLEKNDDVFPVLKLSYIYFTKSFETMFCFCSIFPKDFVISRDMLIQMWRAQGYINENLQDIGDEYFNDLLSRSFFQEAERDRNGNIISCKMHDLIHDLAQLVAGSNFYVAKDKQEISKEVHHVLLECIPSQEFFRHLSTTTRVRTLLCGFHIHKLTNSIDDLKYLRFLELNWCSNLKELPRDIGKLISLEYLDIEGCGKLKCLPKGIGELASLQRLSTFIVNSDEQSFPRGATLNEPSELNSLGGCLYIRNLEKVGNVGLESNEANLKEKKYLQALKLIWERNEDNKKHEQLLDNLEPHPNLKELGVSGYSGARFSRWLSSPFKFSQNSHTR</sequence>
<name>A0A6P5WQ98_DURZI</name>
<dbReference type="KEGG" id="dzi:111276145"/>
<dbReference type="AlphaFoldDB" id="A0A6P5WQ98"/>
<evidence type="ECO:0000259" key="6">
    <source>
        <dbReference type="Pfam" id="PF25019"/>
    </source>
</evidence>
<dbReference type="FunFam" id="3.40.50.300:FF:001091">
    <property type="entry name" value="Probable disease resistance protein At1g61300"/>
    <property type="match status" value="1"/>
</dbReference>
<feature type="domain" description="R13L1/DRL21-like LRR repeat region" evidence="6">
    <location>
        <begin position="519"/>
        <end position="601"/>
    </location>
</feature>
<evidence type="ECO:0000313" key="7">
    <source>
        <dbReference type="Proteomes" id="UP000515121"/>
    </source>
</evidence>
<evidence type="ECO:0000256" key="2">
    <source>
        <dbReference type="ARBA" id="ARBA00022737"/>
    </source>
</evidence>
<evidence type="ECO:0000259" key="5">
    <source>
        <dbReference type="Pfam" id="PF23559"/>
    </source>
</evidence>
<evidence type="ECO:0000256" key="3">
    <source>
        <dbReference type="ARBA" id="ARBA00022821"/>
    </source>
</evidence>
<dbReference type="SUPFAM" id="SSF52058">
    <property type="entry name" value="L domain-like"/>
    <property type="match status" value="1"/>
</dbReference>
<dbReference type="SUPFAM" id="SSF52540">
    <property type="entry name" value="P-loop containing nucleoside triphosphate hydrolases"/>
    <property type="match status" value="1"/>
</dbReference>
<dbReference type="Proteomes" id="UP000515121">
    <property type="component" value="Unplaced"/>
</dbReference>
<dbReference type="Pfam" id="PF00931">
    <property type="entry name" value="NB-ARC"/>
    <property type="match status" value="1"/>
</dbReference>
<dbReference type="InterPro" id="IPR042197">
    <property type="entry name" value="Apaf_helical"/>
</dbReference>
<evidence type="ECO:0000259" key="4">
    <source>
        <dbReference type="Pfam" id="PF00931"/>
    </source>
</evidence>
<gene>
    <name evidence="8" type="primary">LOC111276145</name>
</gene>
<dbReference type="GO" id="GO:0043531">
    <property type="term" value="F:ADP binding"/>
    <property type="evidence" value="ECO:0007669"/>
    <property type="project" value="InterPro"/>
</dbReference>
<keyword evidence="7" id="KW-1185">Reference proteome</keyword>
<dbReference type="PANTHER" id="PTHR36766">
    <property type="entry name" value="PLANT BROAD-SPECTRUM MILDEW RESISTANCE PROTEIN RPW8"/>
    <property type="match status" value="1"/>
</dbReference>
<keyword evidence="1" id="KW-0433">Leucine-rich repeat</keyword>
<dbReference type="Gene3D" id="3.40.50.300">
    <property type="entry name" value="P-loop containing nucleotide triphosphate hydrolases"/>
    <property type="match status" value="1"/>
</dbReference>
<dbReference type="PRINTS" id="PR00364">
    <property type="entry name" value="DISEASERSIST"/>
</dbReference>
<dbReference type="Gene3D" id="3.80.10.10">
    <property type="entry name" value="Ribonuclease Inhibitor"/>
    <property type="match status" value="1"/>
</dbReference>
<reference evidence="8" key="1">
    <citation type="submission" date="2025-08" db="UniProtKB">
        <authorList>
            <consortium name="RefSeq"/>
        </authorList>
    </citation>
    <scope>IDENTIFICATION</scope>
    <source>
        <tissue evidence="8">Fruit stalk</tissue>
    </source>
</reference>
<dbReference type="Gene3D" id="1.10.8.430">
    <property type="entry name" value="Helical domain of apoptotic protease-activating factors"/>
    <property type="match status" value="1"/>
</dbReference>
<dbReference type="Pfam" id="PF25019">
    <property type="entry name" value="LRR_R13L1-DRL21"/>
    <property type="match status" value="1"/>
</dbReference>
<dbReference type="RefSeq" id="XP_022717686.1">
    <property type="nucleotide sequence ID" value="XM_022861951.1"/>
</dbReference>
<keyword evidence="3" id="KW-0611">Plant defense</keyword>
<evidence type="ECO:0000313" key="8">
    <source>
        <dbReference type="RefSeq" id="XP_022717686.1"/>
    </source>
</evidence>
<protein>
    <submittedName>
        <fullName evidence="8">Disease resistance protein RGA4</fullName>
    </submittedName>
</protein>
<dbReference type="InterPro" id="IPR027417">
    <property type="entry name" value="P-loop_NTPase"/>
</dbReference>
<dbReference type="InterPro" id="IPR056789">
    <property type="entry name" value="LRR_R13L1-DRL21"/>
</dbReference>
<feature type="domain" description="NB-ARC" evidence="4">
    <location>
        <begin position="53"/>
        <end position="230"/>
    </location>
</feature>
<dbReference type="GeneID" id="111276145"/>
<proteinExistence type="predicted"/>
<evidence type="ECO:0000256" key="1">
    <source>
        <dbReference type="ARBA" id="ARBA00022614"/>
    </source>
</evidence>
<dbReference type="InterPro" id="IPR036388">
    <property type="entry name" value="WH-like_DNA-bd_sf"/>
</dbReference>
<keyword evidence="2" id="KW-0677">Repeat</keyword>
<feature type="domain" description="Disease resistance protein winged helix" evidence="5">
    <location>
        <begin position="313"/>
        <end position="380"/>
    </location>
</feature>